<feature type="binding site" evidence="2">
    <location>
        <position position="103"/>
    </location>
    <ligand>
        <name>Mn(2+)</name>
        <dbReference type="ChEBI" id="CHEBI:29035"/>
        <label>2</label>
    </ligand>
</feature>
<feature type="domain" description="Peptidase M20 dimerisation" evidence="3">
    <location>
        <begin position="187"/>
        <end position="283"/>
    </location>
</feature>
<feature type="binding site" evidence="2">
    <location>
        <position position="359"/>
    </location>
    <ligand>
        <name>Mn(2+)</name>
        <dbReference type="ChEBI" id="CHEBI:29035"/>
        <label>2</label>
    </ligand>
</feature>
<sequence length="388" mass="41375">MPVINRIAEFNEDMKEWRQHIHSNPELGYDCHETAAYVVDKLKSFGVDKIQTGVAQSGVVALIHGQGGDGPTIGLRADMDALPIQEVRDHPYKSKNEGKMHACGHDGHTTMLLGAARYLAETRNFTGTVALLFQPAEEGGGGGLAMCEEGVMDTYNISQVYGLHNHPGQELGSFHTRPGPLMAAADTFTIDVTGKGAHAAMPHLGIDTVLVACQIAQSLQMIAARNTDPLKSCVVSITTIHSGSAHNVIPETAELGGTVRTLDEEVREMVIARMEEIATNVAAAHGAVAKVSYRRGYPVTVNHAAETEFAAGVARAISGEENVDTDTAPMMGAEDFSYMLESRPGAYLFLGGGGGAGLHHPEFDFNDDISAIGASWFVKVVETAQPRV</sequence>
<evidence type="ECO:0000259" key="3">
    <source>
        <dbReference type="Pfam" id="PF07687"/>
    </source>
</evidence>
<accession>A0A2C9CR79</accession>
<evidence type="ECO:0000256" key="1">
    <source>
        <dbReference type="ARBA" id="ARBA00022801"/>
    </source>
</evidence>
<dbReference type="SUPFAM" id="SSF55031">
    <property type="entry name" value="Bacterial exopeptidase dimerisation domain"/>
    <property type="match status" value="1"/>
</dbReference>
<dbReference type="Proteomes" id="UP000220034">
    <property type="component" value="Unassembled WGS sequence"/>
</dbReference>
<keyword evidence="5" id="KW-1185">Reference proteome</keyword>
<dbReference type="NCBIfam" id="TIGR01891">
    <property type="entry name" value="amidohydrolases"/>
    <property type="match status" value="1"/>
</dbReference>
<dbReference type="InterPro" id="IPR017439">
    <property type="entry name" value="Amidohydrolase"/>
</dbReference>
<dbReference type="Gene3D" id="3.30.70.360">
    <property type="match status" value="1"/>
</dbReference>
<comment type="cofactor">
    <cofactor evidence="2">
        <name>Mn(2+)</name>
        <dbReference type="ChEBI" id="CHEBI:29035"/>
    </cofactor>
    <text evidence="2">The Mn(2+) ion enhances activity.</text>
</comment>
<dbReference type="GO" id="GO:0046872">
    <property type="term" value="F:metal ion binding"/>
    <property type="evidence" value="ECO:0007669"/>
    <property type="project" value="UniProtKB-KW"/>
</dbReference>
<dbReference type="SUPFAM" id="SSF53187">
    <property type="entry name" value="Zn-dependent exopeptidases"/>
    <property type="match status" value="1"/>
</dbReference>
<dbReference type="GO" id="GO:0019877">
    <property type="term" value="P:diaminopimelate biosynthetic process"/>
    <property type="evidence" value="ECO:0007669"/>
    <property type="project" value="UniProtKB-ARBA"/>
</dbReference>
<dbReference type="PANTHER" id="PTHR11014">
    <property type="entry name" value="PEPTIDASE M20 FAMILY MEMBER"/>
    <property type="match status" value="1"/>
</dbReference>
<dbReference type="Pfam" id="PF01546">
    <property type="entry name" value="Peptidase_M20"/>
    <property type="match status" value="1"/>
</dbReference>
<dbReference type="OrthoDB" id="9777385at2"/>
<dbReference type="InterPro" id="IPR002933">
    <property type="entry name" value="Peptidase_M20"/>
</dbReference>
<dbReference type="InterPro" id="IPR011650">
    <property type="entry name" value="Peptidase_M20_dimer"/>
</dbReference>
<gene>
    <name evidence="4" type="ORF">SAMN06273572_102391</name>
</gene>
<evidence type="ECO:0000313" key="5">
    <source>
        <dbReference type="Proteomes" id="UP000220034"/>
    </source>
</evidence>
<proteinExistence type="predicted"/>
<dbReference type="InterPro" id="IPR036264">
    <property type="entry name" value="Bact_exopeptidase_dim_dom"/>
</dbReference>
<dbReference type="PANTHER" id="PTHR11014:SF63">
    <property type="entry name" value="METALLOPEPTIDASE, PUTATIVE (AFU_ORTHOLOGUE AFUA_6G09600)-RELATED"/>
    <property type="match status" value="1"/>
</dbReference>
<reference evidence="5" key="1">
    <citation type="submission" date="2017-09" db="EMBL/GenBank/DDBJ databases">
        <authorList>
            <person name="Varghese N."/>
            <person name="Submissions S."/>
        </authorList>
    </citation>
    <scope>NUCLEOTIDE SEQUENCE [LARGE SCALE GENOMIC DNA]</scope>
    <source>
        <strain evidence="5">C7</strain>
    </source>
</reference>
<keyword evidence="2" id="KW-0479">Metal-binding</keyword>
<name>A0A2C9CR79_9RHOB</name>
<evidence type="ECO:0000313" key="4">
    <source>
        <dbReference type="EMBL" id="SOH93713.1"/>
    </source>
</evidence>
<feature type="binding site" evidence="2">
    <location>
        <position position="138"/>
    </location>
    <ligand>
        <name>Mn(2+)</name>
        <dbReference type="ChEBI" id="CHEBI:29035"/>
        <label>2</label>
    </ligand>
</feature>
<evidence type="ECO:0000256" key="2">
    <source>
        <dbReference type="PIRSR" id="PIRSR005962-1"/>
    </source>
</evidence>
<keyword evidence="2" id="KW-0464">Manganese</keyword>
<dbReference type="PIRSF" id="PIRSF005962">
    <property type="entry name" value="Pept_M20D_amidohydro"/>
    <property type="match status" value="1"/>
</dbReference>
<protein>
    <submittedName>
        <fullName evidence="4">Hippurate hydrolase</fullName>
    </submittedName>
</protein>
<dbReference type="Pfam" id="PF07687">
    <property type="entry name" value="M20_dimer"/>
    <property type="match status" value="1"/>
</dbReference>
<dbReference type="FunFam" id="3.30.70.360:FF:000001">
    <property type="entry name" value="N-acetyldiaminopimelate deacetylase"/>
    <property type="match status" value="1"/>
</dbReference>
<dbReference type="CDD" id="cd05666">
    <property type="entry name" value="M20_Acy1-like"/>
    <property type="match status" value="1"/>
</dbReference>
<feature type="binding site" evidence="2">
    <location>
        <position position="105"/>
    </location>
    <ligand>
        <name>Mn(2+)</name>
        <dbReference type="ChEBI" id="CHEBI:29035"/>
        <label>2</label>
    </ligand>
</feature>
<feature type="binding site" evidence="2">
    <location>
        <position position="164"/>
    </location>
    <ligand>
        <name>Mn(2+)</name>
        <dbReference type="ChEBI" id="CHEBI:29035"/>
        <label>2</label>
    </ligand>
</feature>
<keyword evidence="1 4" id="KW-0378">Hydrolase</keyword>
<dbReference type="EMBL" id="OCTN01000002">
    <property type="protein sequence ID" value="SOH93713.1"/>
    <property type="molecule type" value="Genomic_DNA"/>
</dbReference>
<organism evidence="4 5">
    <name type="scientific">Pontivivens marinum</name>
    <dbReference type="NCBI Taxonomy" id="1690039"/>
    <lineage>
        <taxon>Bacteria</taxon>
        <taxon>Pseudomonadati</taxon>
        <taxon>Pseudomonadota</taxon>
        <taxon>Alphaproteobacteria</taxon>
        <taxon>Rhodobacterales</taxon>
        <taxon>Paracoccaceae</taxon>
        <taxon>Pontivivens</taxon>
    </lineage>
</organism>
<dbReference type="Gene3D" id="3.40.630.10">
    <property type="entry name" value="Zn peptidases"/>
    <property type="match status" value="1"/>
</dbReference>
<dbReference type="RefSeq" id="WP_097929276.1">
    <property type="nucleotide sequence ID" value="NZ_OCTN01000002.1"/>
</dbReference>
<dbReference type="AlphaFoldDB" id="A0A2C9CR79"/>
<dbReference type="GO" id="GO:0050118">
    <property type="term" value="F:N-acetyldiaminopimelate deacetylase activity"/>
    <property type="evidence" value="ECO:0007669"/>
    <property type="project" value="UniProtKB-ARBA"/>
</dbReference>